<feature type="domain" description="Response regulatory" evidence="8">
    <location>
        <begin position="2"/>
        <end position="120"/>
    </location>
</feature>
<evidence type="ECO:0000259" key="8">
    <source>
        <dbReference type="PROSITE" id="PS50110"/>
    </source>
</evidence>
<evidence type="ECO:0000259" key="7">
    <source>
        <dbReference type="PROSITE" id="PS50043"/>
    </source>
</evidence>
<dbReference type="RefSeq" id="WP_000698453.1">
    <property type="nucleotide sequence ID" value="NZ_JASHBQ010000002.1"/>
</dbReference>
<sequence>MKILLVDDHKLFSQSIKLILELSEVIERVDLMDDFSSVLDFSYDDYDIVLIDINLTSLYQEDGLSLAQTIIENGCSAKIVILTGYSKRMYEYRAKIMGAWGFLDKSIGPEELLQNLLRIYQGGKIFSDEVVVDVLTSREIEMLELVRNGLTIDDICEKVYVSKRTVSNHLANIFSKLGVSSRQEAIHVAEQLGYFSPE</sequence>
<feature type="modified residue" description="4-aspartylphosphate" evidence="6">
    <location>
        <position position="52"/>
    </location>
</feature>
<keyword evidence="2" id="KW-0902">Two-component regulatory system</keyword>
<gene>
    <name evidence="9" type="ORF">SK629_2080</name>
</gene>
<feature type="domain" description="HTH luxR-type" evidence="7">
    <location>
        <begin position="128"/>
        <end position="193"/>
    </location>
</feature>
<evidence type="ECO:0000313" key="10">
    <source>
        <dbReference type="Proteomes" id="UP000028090"/>
    </source>
</evidence>
<dbReference type="EMBL" id="JPFU01000015">
    <property type="protein sequence ID" value="KEQ33834.1"/>
    <property type="molecule type" value="Genomic_DNA"/>
</dbReference>
<dbReference type="Pfam" id="PF00196">
    <property type="entry name" value="GerE"/>
    <property type="match status" value="1"/>
</dbReference>
<dbReference type="CDD" id="cd06170">
    <property type="entry name" value="LuxR_C_like"/>
    <property type="match status" value="1"/>
</dbReference>
<evidence type="ECO:0000256" key="4">
    <source>
        <dbReference type="ARBA" id="ARBA00023125"/>
    </source>
</evidence>
<dbReference type="InterPro" id="IPR039420">
    <property type="entry name" value="WalR-like"/>
</dbReference>
<dbReference type="PROSITE" id="PS50110">
    <property type="entry name" value="RESPONSE_REGULATORY"/>
    <property type="match status" value="1"/>
</dbReference>
<keyword evidence="1 6" id="KW-0597">Phosphoprotein</keyword>
<dbReference type="OrthoDB" id="188043at2"/>
<dbReference type="PANTHER" id="PTHR43214">
    <property type="entry name" value="TWO-COMPONENT RESPONSE REGULATOR"/>
    <property type="match status" value="1"/>
</dbReference>
<comment type="caution">
    <text evidence="9">The sequence shown here is derived from an EMBL/GenBank/DDBJ whole genome shotgun (WGS) entry which is preliminary data.</text>
</comment>
<evidence type="ECO:0000313" key="9">
    <source>
        <dbReference type="EMBL" id="KEQ33834.1"/>
    </source>
</evidence>
<organism evidence="9 10">
    <name type="scientific">Streptococcus mitis</name>
    <dbReference type="NCBI Taxonomy" id="28037"/>
    <lineage>
        <taxon>Bacteria</taxon>
        <taxon>Bacillati</taxon>
        <taxon>Bacillota</taxon>
        <taxon>Bacilli</taxon>
        <taxon>Lactobacillales</taxon>
        <taxon>Streptococcaceae</taxon>
        <taxon>Streptococcus</taxon>
        <taxon>Streptococcus mitis group</taxon>
    </lineage>
</organism>
<dbReference type="InterPro" id="IPR011006">
    <property type="entry name" value="CheY-like_superfamily"/>
</dbReference>
<keyword evidence="5" id="KW-0804">Transcription</keyword>
<dbReference type="SUPFAM" id="SSF46894">
    <property type="entry name" value="C-terminal effector domain of the bipartite response regulators"/>
    <property type="match status" value="1"/>
</dbReference>
<dbReference type="Pfam" id="PF00072">
    <property type="entry name" value="Response_reg"/>
    <property type="match status" value="1"/>
</dbReference>
<name>A0A081PT11_STRMT</name>
<dbReference type="SMART" id="SM00421">
    <property type="entry name" value="HTH_LUXR"/>
    <property type="match status" value="1"/>
</dbReference>
<dbReference type="Gene3D" id="3.40.50.2300">
    <property type="match status" value="1"/>
</dbReference>
<evidence type="ECO:0000256" key="6">
    <source>
        <dbReference type="PROSITE-ProRule" id="PRU00169"/>
    </source>
</evidence>
<dbReference type="InterPro" id="IPR001789">
    <property type="entry name" value="Sig_transdc_resp-reg_receiver"/>
</dbReference>
<keyword evidence="4" id="KW-0238">DNA-binding</keyword>
<dbReference type="Gene3D" id="1.10.10.10">
    <property type="entry name" value="Winged helix-like DNA-binding domain superfamily/Winged helix DNA-binding domain"/>
    <property type="match status" value="1"/>
</dbReference>
<proteinExistence type="predicted"/>
<keyword evidence="3" id="KW-0805">Transcription regulation</keyword>
<dbReference type="GO" id="GO:0003677">
    <property type="term" value="F:DNA binding"/>
    <property type="evidence" value="ECO:0007669"/>
    <property type="project" value="UniProtKB-KW"/>
</dbReference>
<evidence type="ECO:0000256" key="2">
    <source>
        <dbReference type="ARBA" id="ARBA00023012"/>
    </source>
</evidence>
<dbReference type="InterPro" id="IPR000792">
    <property type="entry name" value="Tscrpt_reg_LuxR_C"/>
</dbReference>
<evidence type="ECO:0000256" key="5">
    <source>
        <dbReference type="ARBA" id="ARBA00023163"/>
    </source>
</evidence>
<dbReference type="InterPro" id="IPR058245">
    <property type="entry name" value="NreC/VraR/RcsB-like_REC"/>
</dbReference>
<dbReference type="InterPro" id="IPR016032">
    <property type="entry name" value="Sig_transdc_resp-reg_C-effctor"/>
</dbReference>
<dbReference type="SUPFAM" id="SSF52172">
    <property type="entry name" value="CheY-like"/>
    <property type="match status" value="1"/>
</dbReference>
<evidence type="ECO:0000256" key="3">
    <source>
        <dbReference type="ARBA" id="ARBA00023015"/>
    </source>
</evidence>
<dbReference type="AlphaFoldDB" id="A0A081PT11"/>
<dbReference type="Proteomes" id="UP000028090">
    <property type="component" value="Unassembled WGS sequence"/>
</dbReference>
<evidence type="ECO:0000256" key="1">
    <source>
        <dbReference type="ARBA" id="ARBA00022553"/>
    </source>
</evidence>
<dbReference type="CDD" id="cd17535">
    <property type="entry name" value="REC_NarL-like"/>
    <property type="match status" value="1"/>
</dbReference>
<dbReference type="SMART" id="SM00448">
    <property type="entry name" value="REC"/>
    <property type="match status" value="1"/>
</dbReference>
<dbReference type="InterPro" id="IPR036388">
    <property type="entry name" value="WH-like_DNA-bd_sf"/>
</dbReference>
<dbReference type="GO" id="GO:0006355">
    <property type="term" value="P:regulation of DNA-templated transcription"/>
    <property type="evidence" value="ECO:0007669"/>
    <property type="project" value="InterPro"/>
</dbReference>
<dbReference type="PATRIC" id="fig|28037.95.peg.2009"/>
<reference evidence="9 10" key="1">
    <citation type="submission" date="2014-05" db="EMBL/GenBank/DDBJ databases">
        <authorList>
            <person name="Daugherty S.C."/>
            <person name="Tallon L.J."/>
            <person name="Sadzewicz L."/>
            <person name="Kilian M."/>
            <person name="Tettelin H."/>
        </authorList>
    </citation>
    <scope>NUCLEOTIDE SEQUENCE [LARGE SCALE GENOMIC DNA]</scope>
    <source>
        <strain evidence="9 10">SK629</strain>
    </source>
</reference>
<protein>
    <submittedName>
        <fullName evidence="9">Bacterial regulatory s, luxR family protein</fullName>
    </submittedName>
</protein>
<accession>A0A081PT11</accession>
<dbReference type="PRINTS" id="PR00038">
    <property type="entry name" value="HTHLUXR"/>
</dbReference>
<dbReference type="PROSITE" id="PS50043">
    <property type="entry name" value="HTH_LUXR_2"/>
    <property type="match status" value="1"/>
</dbReference>
<dbReference type="GO" id="GO:0000160">
    <property type="term" value="P:phosphorelay signal transduction system"/>
    <property type="evidence" value="ECO:0007669"/>
    <property type="project" value="UniProtKB-KW"/>
</dbReference>